<evidence type="ECO:0000313" key="3">
    <source>
        <dbReference type="Proteomes" id="UP000105007"/>
    </source>
</evidence>
<keyword evidence="1" id="KW-0812">Transmembrane</keyword>
<evidence type="ECO:0000256" key="1">
    <source>
        <dbReference type="SAM" id="Phobius"/>
    </source>
</evidence>
<reference evidence="2 3" key="1">
    <citation type="journal article" date="2015" name="J. Virol.">
        <title>Salmon gill poxvirus, the deepest representative of the Chordopoxvirinae.</title>
        <authorList>
            <person name="Gjessing M.C."/>
            <person name="Yutin N."/>
            <person name="Tengs T."/>
            <person name="Senkevich T."/>
            <person name="Koonin E.V."/>
            <person name="Ronning H.P."/>
            <person name="Alarson M."/>
            <person name="Ylving S."/>
            <person name="Lie K.-I."/>
            <person name="Saure B."/>
            <person name="Tran L."/>
            <person name="Moss B."/>
            <person name="Dale O.B."/>
        </authorList>
    </citation>
    <scope>NUCLEOTIDE SEQUENCE [LARGE SCALE GENOMIC DNA]</scope>
    <source>
        <strain evidence="2">2012-04-F277-L3G</strain>
    </source>
</reference>
<proteinExistence type="predicted"/>
<keyword evidence="3" id="KW-1185">Reference proteome</keyword>
<accession>A0A0H4XWG4</accession>
<name>A0A0H4XWG4_9POXV</name>
<dbReference type="KEGG" id="vg:25392226"/>
<sequence>MLKSDIDNLNYCFNKSRGGDCSCMLKYYNGNYDKKSKNFLCDTNVCPWYSVMTRQMIKDKGDCNIVNCTVNINSMNINSNDVLISNTCGAEAEVSNMITADSWSKEIITTETFPTRYKIYLLPFLFIALIFFGLGYNDFISGQFVGDPVITKGTLCIS</sequence>
<keyword evidence="1" id="KW-0472">Membrane</keyword>
<keyword evidence="1" id="KW-1133">Transmembrane helix</keyword>
<dbReference type="Pfam" id="PF03003">
    <property type="entry name" value="Pox_G9-A16"/>
    <property type="match status" value="1"/>
</dbReference>
<feature type="transmembrane region" description="Helical" evidence="1">
    <location>
        <begin position="119"/>
        <end position="136"/>
    </location>
</feature>
<evidence type="ECO:0000313" key="2">
    <source>
        <dbReference type="EMBL" id="AKR04183.1"/>
    </source>
</evidence>
<dbReference type="Proteomes" id="UP000105007">
    <property type="component" value="Segment"/>
</dbReference>
<protein>
    <submittedName>
        <fullName evidence="2">Late 16kDa putative membrane protein</fullName>
    </submittedName>
</protein>
<dbReference type="RefSeq" id="YP_009162431.1">
    <property type="nucleotide sequence ID" value="NC_027707.1"/>
</dbReference>
<gene>
    <name evidence="2" type="ORF">SGPV059</name>
</gene>
<dbReference type="InterPro" id="IPR004251">
    <property type="entry name" value="Pox_virus_G9/A16"/>
</dbReference>
<dbReference type="EMBL" id="KT159937">
    <property type="protein sequence ID" value="AKR04183.1"/>
    <property type="molecule type" value="Genomic_DNA"/>
</dbReference>
<dbReference type="GeneID" id="25392226"/>
<organism evidence="2 3">
    <name type="scientific">Salmon gill poxvirus</name>
    <dbReference type="NCBI Taxonomy" id="1680908"/>
    <lineage>
        <taxon>Viruses</taxon>
        <taxon>Varidnaviria</taxon>
        <taxon>Bamfordvirae</taxon>
        <taxon>Nucleocytoviricota</taxon>
        <taxon>Pokkesviricetes</taxon>
        <taxon>Chitovirales</taxon>
        <taxon>Poxviridae</taxon>
        <taxon>Chordopoxvirinae</taxon>
        <taxon>Salmonpoxvirus</taxon>
        <taxon>Salmonpoxvirus gillpox</taxon>
        <taxon>Salmon gillpox virus</taxon>
    </lineage>
</organism>